<comment type="caution">
    <text evidence="1">The sequence shown here is derived from an EMBL/GenBank/DDBJ whole genome shotgun (WGS) entry which is preliminary data.</text>
</comment>
<organism evidence="1 2">
    <name type="scientific">Saccharibacillus sacchari</name>
    <dbReference type="NCBI Taxonomy" id="456493"/>
    <lineage>
        <taxon>Bacteria</taxon>
        <taxon>Bacillati</taxon>
        <taxon>Bacillota</taxon>
        <taxon>Bacilli</taxon>
        <taxon>Bacillales</taxon>
        <taxon>Paenibacillaceae</taxon>
        <taxon>Saccharibacillus</taxon>
    </lineage>
</organism>
<evidence type="ECO:0000313" key="2">
    <source>
        <dbReference type="Proteomes" id="UP001380953"/>
    </source>
</evidence>
<accession>A0ACC6P6D8</accession>
<dbReference type="EMBL" id="JBBKAR010000001">
    <property type="protein sequence ID" value="MEJ8302473.1"/>
    <property type="molecule type" value="Genomic_DNA"/>
</dbReference>
<name>A0ACC6P6D8_9BACL</name>
<protein>
    <submittedName>
        <fullName evidence="1">GNAT family N-acetyltransferase</fullName>
    </submittedName>
</protein>
<reference evidence="1" key="1">
    <citation type="submission" date="2024-03" db="EMBL/GenBank/DDBJ databases">
        <title>Whole genome sequecning of epiphytes from Marcgravia umbellata leaves.</title>
        <authorList>
            <person name="Kumar G."/>
            <person name="Savka M.A."/>
        </authorList>
    </citation>
    <scope>NUCLEOTIDE SEQUENCE</scope>
    <source>
        <strain evidence="1">RIT_BL5</strain>
    </source>
</reference>
<keyword evidence="2" id="KW-1185">Reference proteome</keyword>
<gene>
    <name evidence="1" type="ORF">WKI47_00940</name>
</gene>
<evidence type="ECO:0000313" key="1">
    <source>
        <dbReference type="EMBL" id="MEJ8302473.1"/>
    </source>
</evidence>
<sequence>MMPFEQKTDRLERARLLEQLTIEAWPPQVLEALDGWKLRAASGVSRRANSVWAVGPFPESGAGNDWLAQAESFAARNGIDACFYVSETSPAGLDEHLQLAGYALSEPCYLMAGSAKLSLERIAARPAVAQCGEITFSLPRPNHRSENEAWLQQFTELKKVPAEREPIYASIFEAIRADKCFASLRIDGKVAALGTVVSQGNFGYISNLMVSPNYRRRGLAACMMGELTRWAIERGAAELYLQVLQDNVAAVRLYQTLGFDIVARHHYRVLQG</sequence>
<dbReference type="Proteomes" id="UP001380953">
    <property type="component" value="Unassembled WGS sequence"/>
</dbReference>
<proteinExistence type="predicted"/>